<reference evidence="1 2" key="1">
    <citation type="submission" date="2019-05" db="EMBL/GenBank/DDBJ databases">
        <title>Another draft genome of Portunus trituberculatus and its Hox gene families provides insights of decapod evolution.</title>
        <authorList>
            <person name="Jeong J.-H."/>
            <person name="Song I."/>
            <person name="Kim S."/>
            <person name="Choi T."/>
            <person name="Kim D."/>
            <person name="Ryu S."/>
            <person name="Kim W."/>
        </authorList>
    </citation>
    <scope>NUCLEOTIDE SEQUENCE [LARGE SCALE GENOMIC DNA]</scope>
    <source>
        <tissue evidence="1">Muscle</tissue>
    </source>
</reference>
<dbReference type="AlphaFoldDB" id="A0A5B7FLG8"/>
<organism evidence="1 2">
    <name type="scientific">Portunus trituberculatus</name>
    <name type="common">Swimming crab</name>
    <name type="synonym">Neptunus trituberculatus</name>
    <dbReference type="NCBI Taxonomy" id="210409"/>
    <lineage>
        <taxon>Eukaryota</taxon>
        <taxon>Metazoa</taxon>
        <taxon>Ecdysozoa</taxon>
        <taxon>Arthropoda</taxon>
        <taxon>Crustacea</taxon>
        <taxon>Multicrustacea</taxon>
        <taxon>Malacostraca</taxon>
        <taxon>Eumalacostraca</taxon>
        <taxon>Eucarida</taxon>
        <taxon>Decapoda</taxon>
        <taxon>Pleocyemata</taxon>
        <taxon>Brachyura</taxon>
        <taxon>Eubrachyura</taxon>
        <taxon>Portunoidea</taxon>
        <taxon>Portunidae</taxon>
        <taxon>Portuninae</taxon>
        <taxon>Portunus</taxon>
    </lineage>
</organism>
<proteinExistence type="predicted"/>
<comment type="caution">
    <text evidence="1">The sequence shown here is derived from an EMBL/GenBank/DDBJ whole genome shotgun (WGS) entry which is preliminary data.</text>
</comment>
<accession>A0A5B7FLG8</accession>
<keyword evidence="2" id="KW-1185">Reference proteome</keyword>
<sequence>MWCITYCIRNSGEGETVLEAERWSISPTQSLGYLSVNHEAPHAGLFDKVCLNGGCVCFLCL</sequence>
<gene>
    <name evidence="1" type="ORF">E2C01_039716</name>
</gene>
<dbReference type="Proteomes" id="UP000324222">
    <property type="component" value="Unassembled WGS sequence"/>
</dbReference>
<name>A0A5B7FLG8_PORTR</name>
<evidence type="ECO:0000313" key="1">
    <source>
        <dbReference type="EMBL" id="MPC46009.1"/>
    </source>
</evidence>
<dbReference type="EMBL" id="VSRR010006992">
    <property type="protein sequence ID" value="MPC46009.1"/>
    <property type="molecule type" value="Genomic_DNA"/>
</dbReference>
<protein>
    <submittedName>
        <fullName evidence="1">Uncharacterized protein</fullName>
    </submittedName>
</protein>
<evidence type="ECO:0000313" key="2">
    <source>
        <dbReference type="Proteomes" id="UP000324222"/>
    </source>
</evidence>